<dbReference type="Gene3D" id="3.40.50.1000">
    <property type="entry name" value="HAD superfamily/HAD-like"/>
    <property type="match status" value="1"/>
</dbReference>
<dbReference type="InterPro" id="IPR023198">
    <property type="entry name" value="PGP-like_dom2"/>
</dbReference>
<comment type="caution">
    <text evidence="1">The sequence shown here is derived from an EMBL/GenBank/DDBJ whole genome shotgun (WGS) entry which is preliminary data.</text>
</comment>
<dbReference type="CDD" id="cd07505">
    <property type="entry name" value="HAD_BPGM-like"/>
    <property type="match status" value="1"/>
</dbReference>
<organism evidence="1 2">
    <name type="scientific">Mycetocola tolaasinivorans</name>
    <dbReference type="NCBI Taxonomy" id="76635"/>
    <lineage>
        <taxon>Bacteria</taxon>
        <taxon>Bacillati</taxon>
        <taxon>Actinomycetota</taxon>
        <taxon>Actinomycetes</taxon>
        <taxon>Micrococcales</taxon>
        <taxon>Microbacteriaceae</taxon>
        <taxon>Mycetocola</taxon>
    </lineage>
</organism>
<dbReference type="SFLD" id="SFLDG01129">
    <property type="entry name" value="C1.5:_HAD__Beta-PGM__Phosphata"/>
    <property type="match status" value="1"/>
</dbReference>
<dbReference type="SFLD" id="SFLDS00003">
    <property type="entry name" value="Haloacid_Dehalogenase"/>
    <property type="match status" value="1"/>
</dbReference>
<evidence type="ECO:0000313" key="1">
    <source>
        <dbReference type="EMBL" id="RLP74378.1"/>
    </source>
</evidence>
<dbReference type="InterPro" id="IPR006439">
    <property type="entry name" value="HAD-SF_hydro_IA"/>
</dbReference>
<dbReference type="RefSeq" id="WP_121649460.1">
    <property type="nucleotide sequence ID" value="NZ_RCUX01000011.1"/>
</dbReference>
<protein>
    <submittedName>
        <fullName evidence="1">HAD family phosphatase</fullName>
    </submittedName>
</protein>
<reference evidence="1 2" key="1">
    <citation type="submission" date="2018-10" db="EMBL/GenBank/DDBJ databases">
        <authorList>
            <person name="Li J."/>
        </authorList>
    </citation>
    <scope>NUCLEOTIDE SEQUENCE [LARGE SCALE GENOMIC DNA]</scope>
    <source>
        <strain evidence="1 2">IF 016277</strain>
    </source>
</reference>
<accession>A0A3L7A376</accession>
<dbReference type="PANTHER" id="PTHR18901">
    <property type="entry name" value="2-DEOXYGLUCOSE-6-PHOSPHATE PHOSPHATASE 2"/>
    <property type="match status" value="1"/>
</dbReference>
<dbReference type="SUPFAM" id="SSF56784">
    <property type="entry name" value="HAD-like"/>
    <property type="match status" value="1"/>
</dbReference>
<dbReference type="Gene3D" id="1.10.150.240">
    <property type="entry name" value="Putative phosphatase, domain 2"/>
    <property type="match status" value="1"/>
</dbReference>
<name>A0A3L7A376_9MICO</name>
<evidence type="ECO:0000313" key="2">
    <source>
        <dbReference type="Proteomes" id="UP000272503"/>
    </source>
</evidence>
<gene>
    <name evidence="1" type="ORF">D9V32_13350</name>
</gene>
<dbReference type="Proteomes" id="UP000272503">
    <property type="component" value="Unassembled WGS sequence"/>
</dbReference>
<dbReference type="PANTHER" id="PTHR18901:SF38">
    <property type="entry name" value="PSEUDOURIDINE-5'-PHOSPHATASE"/>
    <property type="match status" value="1"/>
</dbReference>
<dbReference type="InterPro" id="IPR036412">
    <property type="entry name" value="HAD-like_sf"/>
</dbReference>
<dbReference type="Pfam" id="PF00702">
    <property type="entry name" value="Hydrolase"/>
    <property type="match status" value="1"/>
</dbReference>
<dbReference type="EMBL" id="RCUX01000011">
    <property type="protein sequence ID" value="RLP74378.1"/>
    <property type="molecule type" value="Genomic_DNA"/>
</dbReference>
<keyword evidence="2" id="KW-1185">Reference proteome</keyword>
<dbReference type="AlphaFoldDB" id="A0A3L7A376"/>
<sequence>MTTKPPAAVLWDMDGTLVDTEPYWIATERELVGSFGGEWTEEDALGMVGSGLWECAAVLKAKGVDLELDEIVQTMTGRVIGKIEEHGVPFRPGALELLRELRENGIPTALVTMSIRSMAEKIIDLIEFPAFDALITGDSVTHAKPHPEPYLLGAEALGVDIRDCVALEDSLPGVTSAAAAGTTAIVVPHATVVAENPDFTVWDTLDGVRLADLSALAWRRSTLNNTQEISS</sequence>
<dbReference type="PRINTS" id="PR00413">
    <property type="entry name" value="HADHALOGNASE"/>
</dbReference>
<proteinExistence type="predicted"/>
<dbReference type="InterPro" id="IPR023214">
    <property type="entry name" value="HAD_sf"/>
</dbReference>
<dbReference type="NCBIfam" id="TIGR01509">
    <property type="entry name" value="HAD-SF-IA-v3"/>
    <property type="match status" value="1"/>
</dbReference>
<dbReference type="OrthoDB" id="9797743at2"/>